<name>A0A5E8AX92_9ASCO</name>
<dbReference type="FunFam" id="3.40.309.10:FF:000012">
    <property type="entry name" value="Betaine aldehyde dehydrogenase"/>
    <property type="match status" value="1"/>
</dbReference>
<evidence type="ECO:0000259" key="6">
    <source>
        <dbReference type="Pfam" id="PF00171"/>
    </source>
</evidence>
<dbReference type="SUPFAM" id="SSF53720">
    <property type="entry name" value="ALDH-like"/>
    <property type="match status" value="1"/>
</dbReference>
<evidence type="ECO:0000256" key="3">
    <source>
        <dbReference type="ARBA" id="ARBA00023027"/>
    </source>
</evidence>
<keyword evidence="3" id="KW-0520">NAD</keyword>
<gene>
    <name evidence="7" type="ORF">SAPINGB_P000047</name>
</gene>
<dbReference type="InterPro" id="IPR016162">
    <property type="entry name" value="Ald_DH_N"/>
</dbReference>
<dbReference type="RefSeq" id="XP_031850663.1">
    <property type="nucleotide sequence ID" value="XM_031994772.1"/>
</dbReference>
<dbReference type="InterPro" id="IPR029510">
    <property type="entry name" value="Ald_DH_CS_GLU"/>
</dbReference>
<dbReference type="Gene3D" id="3.40.605.10">
    <property type="entry name" value="Aldehyde Dehydrogenase, Chain A, domain 1"/>
    <property type="match status" value="1"/>
</dbReference>
<feature type="domain" description="Aldehyde dehydrogenase" evidence="6">
    <location>
        <begin position="28"/>
        <end position="487"/>
    </location>
</feature>
<evidence type="ECO:0000256" key="1">
    <source>
        <dbReference type="ARBA" id="ARBA00009986"/>
    </source>
</evidence>
<evidence type="ECO:0000313" key="8">
    <source>
        <dbReference type="Proteomes" id="UP000398389"/>
    </source>
</evidence>
<keyword evidence="8" id="KW-1185">Reference proteome</keyword>
<dbReference type="InterPro" id="IPR016161">
    <property type="entry name" value="Ald_DH/histidinol_DH"/>
</dbReference>
<dbReference type="Gene3D" id="3.40.309.10">
    <property type="entry name" value="Aldehyde Dehydrogenase, Chain A, domain 2"/>
    <property type="match status" value="1"/>
</dbReference>
<dbReference type="EMBL" id="CABVLU010000001">
    <property type="protein sequence ID" value="VVT43576.1"/>
    <property type="molecule type" value="Genomic_DNA"/>
</dbReference>
<organism evidence="7 8">
    <name type="scientific">Magnusiomyces paraingens</name>
    <dbReference type="NCBI Taxonomy" id="2606893"/>
    <lineage>
        <taxon>Eukaryota</taxon>
        <taxon>Fungi</taxon>
        <taxon>Dikarya</taxon>
        <taxon>Ascomycota</taxon>
        <taxon>Saccharomycotina</taxon>
        <taxon>Dipodascomycetes</taxon>
        <taxon>Dipodascales</taxon>
        <taxon>Dipodascaceae</taxon>
        <taxon>Magnusiomyces</taxon>
    </lineage>
</organism>
<dbReference type="GO" id="GO:0006598">
    <property type="term" value="P:polyamine catabolic process"/>
    <property type="evidence" value="ECO:0007669"/>
    <property type="project" value="TreeGrafter"/>
</dbReference>
<dbReference type="PANTHER" id="PTHR43720">
    <property type="entry name" value="2-AMINOMUCONIC SEMIALDEHYDE DEHYDROGENASE"/>
    <property type="match status" value="1"/>
</dbReference>
<dbReference type="OrthoDB" id="310895at2759"/>
<evidence type="ECO:0000313" key="7">
    <source>
        <dbReference type="EMBL" id="VVT43576.1"/>
    </source>
</evidence>
<feature type="active site" evidence="4">
    <location>
        <position position="264"/>
    </location>
</feature>
<comment type="similarity">
    <text evidence="1 5">Belongs to the aldehyde dehydrogenase family.</text>
</comment>
<dbReference type="PANTHER" id="PTHR43720:SF2">
    <property type="entry name" value="2-AMINOMUCONIC SEMIALDEHYDE DEHYDROGENASE"/>
    <property type="match status" value="1"/>
</dbReference>
<evidence type="ECO:0000256" key="4">
    <source>
        <dbReference type="PROSITE-ProRule" id="PRU10007"/>
    </source>
</evidence>
<dbReference type="GO" id="GO:0019752">
    <property type="term" value="P:carboxylic acid metabolic process"/>
    <property type="evidence" value="ECO:0007669"/>
    <property type="project" value="UniProtKB-ARBA"/>
</dbReference>
<dbReference type="FunFam" id="3.40.605.10:FF:000001">
    <property type="entry name" value="Aldehyde dehydrogenase 1"/>
    <property type="match status" value="1"/>
</dbReference>
<keyword evidence="2 5" id="KW-0560">Oxidoreductase</keyword>
<dbReference type="Pfam" id="PF00171">
    <property type="entry name" value="Aldedh"/>
    <property type="match status" value="1"/>
</dbReference>
<reference evidence="7 8" key="1">
    <citation type="submission" date="2019-09" db="EMBL/GenBank/DDBJ databases">
        <authorList>
            <person name="Brejova B."/>
        </authorList>
    </citation>
    <scope>NUCLEOTIDE SEQUENCE [LARGE SCALE GENOMIC DNA]</scope>
</reference>
<evidence type="ECO:0000256" key="5">
    <source>
        <dbReference type="RuleBase" id="RU003345"/>
    </source>
</evidence>
<proteinExistence type="inferred from homology"/>
<dbReference type="InterPro" id="IPR015590">
    <property type="entry name" value="Aldehyde_DH_dom"/>
</dbReference>
<dbReference type="GeneID" id="43578872"/>
<accession>A0A5E8AX92</accession>
<evidence type="ECO:0000256" key="2">
    <source>
        <dbReference type="ARBA" id="ARBA00023002"/>
    </source>
</evidence>
<dbReference type="GO" id="GO:0004029">
    <property type="term" value="F:aldehyde dehydrogenase (NAD+) activity"/>
    <property type="evidence" value="ECO:0007669"/>
    <property type="project" value="TreeGrafter"/>
</dbReference>
<protein>
    <recommendedName>
        <fullName evidence="6">Aldehyde dehydrogenase domain-containing protein</fullName>
    </recommendedName>
</protein>
<dbReference type="PROSITE" id="PS00687">
    <property type="entry name" value="ALDEHYDE_DEHYDR_GLU"/>
    <property type="match status" value="1"/>
</dbReference>
<dbReference type="Proteomes" id="UP000398389">
    <property type="component" value="Unassembled WGS sequence"/>
</dbReference>
<sequence>MATSITVKLPNGVEYEQPTGLFINNEFVPSAKGETIKVVNPSTEEELAQVHAADASDIDKAVKAARTAFNTVWKNYSVDEISRLLYKLADLFERDLELLSAIEAADSGKPKAQNAAGDVEGAIQLFRYFAGWADKRSGTICENDKNTLAYVVHEPHGVCGQIIPWNYPIGMASWKIGPAIAAGNVIVLKLAENTPLSMLYVGKLIAEAGFPPGVINIVNGYGSVAGSALCTHPDVDKIAFTGSTATGKLIMKMCADTLKNITLECGGKSPLLVFDDCNFEEAVKWAHIGIMSNMGQICSATSRIYVQDTIYDKFVEALKEHTIKTSKVGDVFDDSVFQGPQVSALQQKRVLSYIEKGKSEGARVVLGGNAITGKGYFIEPTIFADVDDSMTVMREEIFGPVVCISKFKTEEEAITRANDTTYGLGSAVFSENNSRCLRVARAIRAGSVWVNCDNTASPRVPFGGFGMSGIGTELGTYGLDIYSVKKAITVNIGVKL</sequence>
<dbReference type="InterPro" id="IPR016163">
    <property type="entry name" value="Ald_DH_C"/>
</dbReference>
<dbReference type="AlphaFoldDB" id="A0A5E8AX92"/>